<evidence type="ECO:0000256" key="2">
    <source>
        <dbReference type="SAM" id="Phobius"/>
    </source>
</evidence>
<dbReference type="OrthoDB" id="8442940at2"/>
<organism evidence="3 4">
    <name type="scientific">Bosea vaviloviae</name>
    <dbReference type="NCBI Taxonomy" id="1526658"/>
    <lineage>
        <taxon>Bacteria</taxon>
        <taxon>Pseudomonadati</taxon>
        <taxon>Pseudomonadota</taxon>
        <taxon>Alphaproteobacteria</taxon>
        <taxon>Hyphomicrobiales</taxon>
        <taxon>Boseaceae</taxon>
        <taxon>Bosea</taxon>
    </lineage>
</organism>
<feature type="region of interest" description="Disordered" evidence="1">
    <location>
        <begin position="218"/>
        <end position="238"/>
    </location>
</feature>
<protein>
    <submittedName>
        <fullName evidence="3">Uncharacterized protein</fullName>
    </submittedName>
</protein>
<keyword evidence="2" id="KW-0472">Membrane</keyword>
<evidence type="ECO:0000313" key="3">
    <source>
        <dbReference type="EMBL" id="KPH78798.1"/>
    </source>
</evidence>
<dbReference type="AlphaFoldDB" id="A0A0N0M9T0"/>
<comment type="caution">
    <text evidence="3">The sequence shown here is derived from an EMBL/GenBank/DDBJ whole genome shotgun (WGS) entry which is preliminary data.</text>
</comment>
<sequence length="422" mass="45349">MADFYPILARAVAGLPETSPAARQAIYERARAALVTQLRSLDPPLGEAEIMRERLSLDEAVARIEADYDTTPPRLDIETLPRPPLAEPQPPSSFPAPLPIQPPKPAPRPQPPAQAQPAQAQVEPLPDDARYDDALPEPAEPQQMRPRLAPPREKRVKPGHLRTAIVATGVAIAVAAIAVAAYYVNKVRPETVARPRVETPNQPAQADNAGKINERVGEAGSAAPATRPGSGSTSTTAPSQEIAVAQRAILYTEDPNSPQAPRAINGRVFWRLDSESVGQGRPVETIVRATVDIAEIGLSLDFTIRRNTDSAFPASHIIGMRFTSTGDPATEAVREVGVPQLKTEEGERGAPLSAINSALGENLFVAALSNVPVEVERNTDLILNRSWIDVPVRFASGKRGIITFEKGVSGNQTLADAFGRWR</sequence>
<feature type="compositionally biased region" description="Low complexity" evidence="1">
    <location>
        <begin position="224"/>
        <end position="238"/>
    </location>
</feature>
<accession>A0A0N0M9T0</accession>
<feature type="region of interest" description="Disordered" evidence="1">
    <location>
        <begin position="67"/>
        <end position="156"/>
    </location>
</feature>
<dbReference type="EMBL" id="LGSZ01000053">
    <property type="protein sequence ID" value="KPH78798.1"/>
    <property type="molecule type" value="Genomic_DNA"/>
</dbReference>
<gene>
    <name evidence="3" type="ORF">AE618_20390</name>
</gene>
<evidence type="ECO:0000256" key="1">
    <source>
        <dbReference type="SAM" id="MobiDB-lite"/>
    </source>
</evidence>
<dbReference type="RefSeq" id="WP_054210912.1">
    <property type="nucleotide sequence ID" value="NZ_LGSZ01000053.1"/>
</dbReference>
<dbReference type="Proteomes" id="UP000037822">
    <property type="component" value="Unassembled WGS sequence"/>
</dbReference>
<keyword evidence="2" id="KW-1133">Transmembrane helix</keyword>
<feature type="transmembrane region" description="Helical" evidence="2">
    <location>
        <begin position="164"/>
        <end position="184"/>
    </location>
</feature>
<keyword evidence="4" id="KW-1185">Reference proteome</keyword>
<dbReference type="PATRIC" id="fig|1526658.3.peg.1491"/>
<feature type="compositionally biased region" description="Pro residues" evidence="1">
    <location>
        <begin position="81"/>
        <end position="114"/>
    </location>
</feature>
<evidence type="ECO:0000313" key="4">
    <source>
        <dbReference type="Proteomes" id="UP000037822"/>
    </source>
</evidence>
<proteinExistence type="predicted"/>
<keyword evidence="2" id="KW-0812">Transmembrane</keyword>
<reference evidence="3 4" key="1">
    <citation type="submission" date="2015-07" db="EMBL/GenBank/DDBJ databases">
        <title>Whole genome sequencing of Bosea vaviloviae isolated from cave pool.</title>
        <authorList>
            <person name="Tan N.E.H."/>
            <person name="Lee Y.P."/>
            <person name="Gan H.M."/>
            <person name="Barton H."/>
            <person name="Savka M.A."/>
        </authorList>
    </citation>
    <scope>NUCLEOTIDE SEQUENCE [LARGE SCALE GENOMIC DNA]</scope>
    <source>
        <strain evidence="3 4">SD260</strain>
    </source>
</reference>
<name>A0A0N0M9T0_9HYPH</name>
<feature type="compositionally biased region" description="Low complexity" evidence="1">
    <location>
        <begin position="115"/>
        <end position="124"/>
    </location>
</feature>